<dbReference type="Gene3D" id="3.10.560.10">
    <property type="entry name" value="Outer membrane lipoprotein wza domain like"/>
    <property type="match status" value="1"/>
</dbReference>
<dbReference type="EMBL" id="FOPC01000016">
    <property type="protein sequence ID" value="SFH08345.1"/>
    <property type="molecule type" value="Genomic_DNA"/>
</dbReference>
<dbReference type="PANTHER" id="PTHR33619:SF3">
    <property type="entry name" value="POLYSACCHARIDE EXPORT PROTEIN GFCE-RELATED"/>
    <property type="match status" value="1"/>
</dbReference>
<dbReference type="AlphaFoldDB" id="A0A1I2X489"/>
<keyword evidence="2" id="KW-1133">Transmembrane helix</keyword>
<keyword evidence="5" id="KW-1185">Reference proteome</keyword>
<evidence type="ECO:0000259" key="3">
    <source>
        <dbReference type="Pfam" id="PF02563"/>
    </source>
</evidence>
<name>A0A1I2X489_9BACT</name>
<keyword evidence="2" id="KW-0812">Transmembrane</keyword>
<dbReference type="GO" id="GO:0015159">
    <property type="term" value="F:polysaccharide transmembrane transporter activity"/>
    <property type="evidence" value="ECO:0007669"/>
    <property type="project" value="InterPro"/>
</dbReference>
<accession>A0A1I2X489</accession>
<dbReference type="InterPro" id="IPR049712">
    <property type="entry name" value="Poly_export"/>
</dbReference>
<feature type="transmembrane region" description="Helical" evidence="2">
    <location>
        <begin position="250"/>
        <end position="271"/>
    </location>
</feature>
<reference evidence="5" key="1">
    <citation type="submission" date="2016-10" db="EMBL/GenBank/DDBJ databases">
        <authorList>
            <person name="Varghese N."/>
            <person name="Submissions S."/>
        </authorList>
    </citation>
    <scope>NUCLEOTIDE SEQUENCE [LARGE SCALE GENOMIC DNA]</scope>
    <source>
        <strain evidence="5">DSM 19315</strain>
    </source>
</reference>
<feature type="domain" description="Polysaccharide export protein N-terminal" evidence="3">
    <location>
        <begin position="51"/>
        <end position="151"/>
    </location>
</feature>
<evidence type="ECO:0000256" key="2">
    <source>
        <dbReference type="SAM" id="Phobius"/>
    </source>
</evidence>
<keyword evidence="1" id="KW-0732">Signal</keyword>
<evidence type="ECO:0000313" key="4">
    <source>
        <dbReference type="EMBL" id="SFH08345.1"/>
    </source>
</evidence>
<proteinExistence type="predicted"/>
<dbReference type="Proteomes" id="UP000199642">
    <property type="component" value="Unassembled WGS sequence"/>
</dbReference>
<protein>
    <submittedName>
        <fullName evidence="4">Protein involved in gliding motility EpsA</fullName>
    </submittedName>
</protein>
<dbReference type="InterPro" id="IPR003715">
    <property type="entry name" value="Poly_export_N"/>
</dbReference>
<evidence type="ECO:0000313" key="5">
    <source>
        <dbReference type="Proteomes" id="UP000199642"/>
    </source>
</evidence>
<dbReference type="PANTHER" id="PTHR33619">
    <property type="entry name" value="POLYSACCHARIDE EXPORT PROTEIN GFCE-RELATED"/>
    <property type="match status" value="1"/>
</dbReference>
<dbReference type="STRING" id="435880.SAMN04487988_11635"/>
<keyword evidence="2" id="KW-0472">Membrane</keyword>
<dbReference type="Pfam" id="PF02563">
    <property type="entry name" value="Poly_export"/>
    <property type="match status" value="1"/>
</dbReference>
<dbReference type="Gene3D" id="3.30.1950.10">
    <property type="entry name" value="wza like domain"/>
    <property type="match status" value="1"/>
</dbReference>
<organism evidence="4 5">
    <name type="scientific">Algoriphagus hitonicola</name>
    <dbReference type="NCBI Taxonomy" id="435880"/>
    <lineage>
        <taxon>Bacteria</taxon>
        <taxon>Pseudomonadati</taxon>
        <taxon>Bacteroidota</taxon>
        <taxon>Cytophagia</taxon>
        <taxon>Cytophagales</taxon>
        <taxon>Cyclobacteriaceae</taxon>
        <taxon>Algoriphagus</taxon>
    </lineage>
</organism>
<gene>
    <name evidence="4" type="ORF">SAMN04487988_11635</name>
</gene>
<sequence length="272" mass="30531">MRSKINFLVLIIIVSLVTNSCISNKRIIYMQDLGNTDPLISSDQRIPYKFDDYLLQPFDIVEINIKTTSPELNELFSVITGDISSNMGMMGGQGGGDVFFMNGYTLEENGVVELPLIGEIKLVGLTTKEAKEMIENEVSRYVNENEYFVRVRLGGIRFSTLGEFNSPGKHTVLQNRVTIFEAIATAGDMNVIAKRNEVTLVRQYPNGSQIHKINLNDKNLLSSEFYFIRPNDLIYAEPLKVREVGSGMTFIQSLTLVTSTLTAFALIFTFLN</sequence>
<evidence type="ECO:0000256" key="1">
    <source>
        <dbReference type="ARBA" id="ARBA00022729"/>
    </source>
</evidence>